<proteinExistence type="predicted"/>
<dbReference type="InterPro" id="IPR005829">
    <property type="entry name" value="Sugar_transporter_CS"/>
</dbReference>
<keyword evidence="2 5" id="KW-0812">Transmembrane</keyword>
<dbReference type="PROSITE" id="PS00216">
    <property type="entry name" value="SUGAR_TRANSPORT_1"/>
    <property type="match status" value="1"/>
</dbReference>
<reference evidence="7" key="2">
    <citation type="submission" date="2022-10" db="EMBL/GenBank/DDBJ databases">
        <authorList>
            <consortium name="ENA_rothamsted_submissions"/>
            <consortium name="culmorum"/>
            <person name="King R."/>
        </authorList>
    </citation>
    <scope>NUCLEOTIDE SEQUENCE</scope>
</reference>
<feature type="transmembrane region" description="Helical" evidence="5">
    <location>
        <begin position="184"/>
        <end position="202"/>
    </location>
</feature>
<sequence>MNVFPNTSSTTFDGCQRYSNVTVLPPSEEVCPSYWFDRDNLISCETHLYQNTDTVVYDYDLACDDWRRSLIGSIRTFGTLTALPITGFVSDRWGRRTALTLNAFNTAWIGALRYFADTYVGFVISEFAESTFGSGGFSTAYILVMEVVGPKFRVLAGASMNTFFSVGQITMGLIAWGVPNWRNLTLALYIPQLLTIFYFWLMTESVRWYMSKGRYDEAESVLKTIARVNGKQLSEKSLEALRLTSEEEQKNQELLKDQRNNEPWLIVLVFRHKRILIRCLVSPVWWITTTFIYYGLSINAVNMSGNRYLNYMAVSAAQIPGYWTAVLLLPRVGRKPVLIVAFWICAACQIGYIFMPEGQATLSLVLYLIGTYSIATVMTSIYVYTAELYPTRYRHSLFAFSSMMGRIGSILAPLTPALGDAVWDKLPFVLFASFALLSGLLVFITPETLGSKFPDTMEEASKIGKEEGN</sequence>
<reference evidence="7" key="1">
    <citation type="submission" date="2021-12" db="EMBL/GenBank/DDBJ databases">
        <authorList>
            <person name="King R."/>
        </authorList>
    </citation>
    <scope>NUCLEOTIDE SEQUENCE</scope>
</reference>
<feature type="transmembrane region" description="Helical" evidence="5">
    <location>
        <begin position="336"/>
        <end position="355"/>
    </location>
</feature>
<dbReference type="Pfam" id="PF00083">
    <property type="entry name" value="Sugar_tr"/>
    <property type="match status" value="1"/>
</dbReference>
<keyword evidence="4 5" id="KW-0472">Membrane</keyword>
<dbReference type="SUPFAM" id="SSF103473">
    <property type="entry name" value="MFS general substrate transporter"/>
    <property type="match status" value="1"/>
</dbReference>
<dbReference type="PANTHER" id="PTHR24064">
    <property type="entry name" value="SOLUTE CARRIER FAMILY 22 MEMBER"/>
    <property type="match status" value="1"/>
</dbReference>
<comment type="subcellular location">
    <subcellularLocation>
        <location evidence="1">Membrane</location>
        <topology evidence="1">Multi-pass membrane protein</topology>
    </subcellularLocation>
</comment>
<feature type="transmembrane region" description="Helical" evidence="5">
    <location>
        <begin position="154"/>
        <end position="178"/>
    </location>
</feature>
<feature type="transmembrane region" description="Helical" evidence="5">
    <location>
        <begin position="275"/>
        <end position="296"/>
    </location>
</feature>
<evidence type="ECO:0000313" key="8">
    <source>
        <dbReference type="Proteomes" id="UP001153714"/>
    </source>
</evidence>
<feature type="transmembrane region" description="Helical" evidence="5">
    <location>
        <begin position="396"/>
        <end position="414"/>
    </location>
</feature>
<gene>
    <name evidence="7" type="ORF">DIATSA_LOCUS5438</name>
</gene>
<dbReference type="Proteomes" id="UP001153714">
    <property type="component" value="Chromosome 18"/>
</dbReference>
<organism evidence="7 8">
    <name type="scientific">Diatraea saccharalis</name>
    <name type="common">sugarcane borer</name>
    <dbReference type="NCBI Taxonomy" id="40085"/>
    <lineage>
        <taxon>Eukaryota</taxon>
        <taxon>Metazoa</taxon>
        <taxon>Ecdysozoa</taxon>
        <taxon>Arthropoda</taxon>
        <taxon>Hexapoda</taxon>
        <taxon>Insecta</taxon>
        <taxon>Pterygota</taxon>
        <taxon>Neoptera</taxon>
        <taxon>Endopterygota</taxon>
        <taxon>Lepidoptera</taxon>
        <taxon>Glossata</taxon>
        <taxon>Ditrysia</taxon>
        <taxon>Pyraloidea</taxon>
        <taxon>Crambidae</taxon>
        <taxon>Crambinae</taxon>
        <taxon>Diatraea</taxon>
    </lineage>
</organism>
<feature type="transmembrane region" description="Helical" evidence="5">
    <location>
        <begin position="426"/>
        <end position="444"/>
    </location>
</feature>
<dbReference type="EMBL" id="OU893349">
    <property type="protein sequence ID" value="CAG9787566.1"/>
    <property type="molecule type" value="Genomic_DNA"/>
</dbReference>
<dbReference type="Gene3D" id="1.20.1250.20">
    <property type="entry name" value="MFS general substrate transporter like domains"/>
    <property type="match status" value="1"/>
</dbReference>
<dbReference type="InterPro" id="IPR020846">
    <property type="entry name" value="MFS_dom"/>
</dbReference>
<evidence type="ECO:0000313" key="7">
    <source>
        <dbReference type="EMBL" id="CAG9787566.1"/>
    </source>
</evidence>
<evidence type="ECO:0000256" key="5">
    <source>
        <dbReference type="SAM" id="Phobius"/>
    </source>
</evidence>
<dbReference type="GO" id="GO:0016020">
    <property type="term" value="C:membrane"/>
    <property type="evidence" value="ECO:0007669"/>
    <property type="project" value="UniProtKB-SubCell"/>
</dbReference>
<dbReference type="InterPro" id="IPR005828">
    <property type="entry name" value="MFS_sugar_transport-like"/>
</dbReference>
<feature type="transmembrane region" description="Helical" evidence="5">
    <location>
        <begin position="361"/>
        <end position="384"/>
    </location>
</feature>
<feature type="transmembrane region" description="Helical" evidence="5">
    <location>
        <begin position="308"/>
        <end position="329"/>
    </location>
</feature>
<keyword evidence="8" id="KW-1185">Reference proteome</keyword>
<evidence type="ECO:0000256" key="3">
    <source>
        <dbReference type="ARBA" id="ARBA00022989"/>
    </source>
</evidence>
<protein>
    <recommendedName>
        <fullName evidence="6">Major facilitator superfamily (MFS) profile domain-containing protein</fullName>
    </recommendedName>
</protein>
<accession>A0A9N9R1M1</accession>
<evidence type="ECO:0000256" key="4">
    <source>
        <dbReference type="ARBA" id="ARBA00023136"/>
    </source>
</evidence>
<dbReference type="InterPro" id="IPR036259">
    <property type="entry name" value="MFS_trans_sf"/>
</dbReference>
<evidence type="ECO:0000256" key="2">
    <source>
        <dbReference type="ARBA" id="ARBA00022692"/>
    </source>
</evidence>
<evidence type="ECO:0000259" key="6">
    <source>
        <dbReference type="PROSITE" id="PS50850"/>
    </source>
</evidence>
<dbReference type="PROSITE" id="PS50850">
    <property type="entry name" value="MFS"/>
    <property type="match status" value="1"/>
</dbReference>
<dbReference type="OrthoDB" id="2261376at2759"/>
<evidence type="ECO:0000256" key="1">
    <source>
        <dbReference type="ARBA" id="ARBA00004141"/>
    </source>
</evidence>
<feature type="domain" description="Major facilitator superfamily (MFS) profile" evidence="6">
    <location>
        <begin position="1"/>
        <end position="450"/>
    </location>
</feature>
<dbReference type="GO" id="GO:0022857">
    <property type="term" value="F:transmembrane transporter activity"/>
    <property type="evidence" value="ECO:0007669"/>
    <property type="project" value="InterPro"/>
</dbReference>
<dbReference type="AlphaFoldDB" id="A0A9N9R1M1"/>
<keyword evidence="3 5" id="KW-1133">Transmembrane helix</keyword>
<name>A0A9N9R1M1_9NEOP</name>